<evidence type="ECO:0000256" key="4">
    <source>
        <dbReference type="ARBA" id="ARBA00022692"/>
    </source>
</evidence>
<evidence type="ECO:0000256" key="3">
    <source>
        <dbReference type="ARBA" id="ARBA00022475"/>
    </source>
</evidence>
<keyword evidence="10" id="KW-1185">Reference proteome</keyword>
<feature type="transmembrane region" description="Helical" evidence="7">
    <location>
        <begin position="51"/>
        <end position="72"/>
    </location>
</feature>
<feature type="domain" description="VTT" evidence="8">
    <location>
        <begin position="32"/>
        <end position="156"/>
    </location>
</feature>
<protein>
    <submittedName>
        <fullName evidence="9">DedA family protein</fullName>
    </submittedName>
</protein>
<dbReference type="InterPro" id="IPR051311">
    <property type="entry name" value="DedA_domain"/>
</dbReference>
<comment type="similarity">
    <text evidence="2">Belongs to the DedA family.</text>
</comment>
<evidence type="ECO:0000256" key="5">
    <source>
        <dbReference type="ARBA" id="ARBA00022989"/>
    </source>
</evidence>
<name>A0A934K6D3_9BACT</name>
<evidence type="ECO:0000256" key="6">
    <source>
        <dbReference type="ARBA" id="ARBA00023136"/>
    </source>
</evidence>
<keyword evidence="3" id="KW-1003">Cell membrane</keyword>
<dbReference type="AlphaFoldDB" id="A0A934K6D3"/>
<feature type="transmembrane region" description="Helical" evidence="7">
    <location>
        <begin position="168"/>
        <end position="191"/>
    </location>
</feature>
<sequence length="208" mass="22586">MSSFLIRLISLGGIPTIFLTMAAESAGIPISSEIVVPLGGALASQGRLSFVLVVAAATLGNLVGSLVAFLLVRRYGRRLVLGPGRRLGLSEGHLRLAERFFERFGSLTVFIGRLLPVVRTYISFPAGLGRMGVVRFSVLTLLGSLPWNLGLAYAGYRLGRDYQAIEHTIGVFTIPLAVLVLILIGVVYLLGRRWLERESELDKHDALL</sequence>
<dbReference type="Pfam" id="PF09335">
    <property type="entry name" value="VTT_dom"/>
    <property type="match status" value="1"/>
</dbReference>
<evidence type="ECO:0000256" key="7">
    <source>
        <dbReference type="SAM" id="Phobius"/>
    </source>
</evidence>
<comment type="caution">
    <text evidence="9">The sequence shown here is derived from an EMBL/GenBank/DDBJ whole genome shotgun (WGS) entry which is preliminary data.</text>
</comment>
<reference evidence="9" key="1">
    <citation type="submission" date="2020-10" db="EMBL/GenBank/DDBJ databases">
        <title>Ca. Dormibacterota MAGs.</title>
        <authorList>
            <person name="Montgomery K."/>
        </authorList>
    </citation>
    <scope>NUCLEOTIDE SEQUENCE [LARGE SCALE GENOMIC DNA]</scope>
    <source>
        <strain evidence="9">SC8812_S17_10</strain>
    </source>
</reference>
<feature type="transmembrane region" description="Helical" evidence="7">
    <location>
        <begin position="136"/>
        <end position="156"/>
    </location>
</feature>
<accession>A0A934K6D3</accession>
<dbReference type="Proteomes" id="UP000612893">
    <property type="component" value="Unassembled WGS sequence"/>
</dbReference>
<dbReference type="RefSeq" id="WP_338199313.1">
    <property type="nucleotide sequence ID" value="NZ_JAEKNR010000048.1"/>
</dbReference>
<dbReference type="PANTHER" id="PTHR42709:SF6">
    <property type="entry name" value="UNDECAPRENYL PHOSPHATE TRANSPORTER A"/>
    <property type="match status" value="1"/>
</dbReference>
<keyword evidence="4 7" id="KW-0812">Transmembrane</keyword>
<keyword evidence="6 7" id="KW-0472">Membrane</keyword>
<evidence type="ECO:0000313" key="9">
    <source>
        <dbReference type="EMBL" id="MBJ7597241.1"/>
    </source>
</evidence>
<proteinExistence type="inferred from homology"/>
<dbReference type="EMBL" id="JAEKNR010000048">
    <property type="protein sequence ID" value="MBJ7597241.1"/>
    <property type="molecule type" value="Genomic_DNA"/>
</dbReference>
<gene>
    <name evidence="9" type="ORF">JF922_04030</name>
</gene>
<keyword evidence="5 7" id="KW-1133">Transmembrane helix</keyword>
<dbReference type="InterPro" id="IPR032816">
    <property type="entry name" value="VTT_dom"/>
</dbReference>
<evidence type="ECO:0000259" key="8">
    <source>
        <dbReference type="Pfam" id="PF09335"/>
    </source>
</evidence>
<evidence type="ECO:0000313" key="10">
    <source>
        <dbReference type="Proteomes" id="UP000612893"/>
    </source>
</evidence>
<organism evidence="9 10">
    <name type="scientific">Candidatus Nephthysia bennettiae</name>
    <dbReference type="NCBI Taxonomy" id="3127016"/>
    <lineage>
        <taxon>Bacteria</taxon>
        <taxon>Bacillati</taxon>
        <taxon>Candidatus Dormiibacterota</taxon>
        <taxon>Candidatus Dormibacteria</taxon>
        <taxon>Candidatus Dormibacterales</taxon>
        <taxon>Candidatus Dormibacteraceae</taxon>
        <taxon>Candidatus Nephthysia</taxon>
    </lineage>
</organism>
<evidence type="ECO:0000256" key="1">
    <source>
        <dbReference type="ARBA" id="ARBA00004651"/>
    </source>
</evidence>
<dbReference type="GO" id="GO:0005886">
    <property type="term" value="C:plasma membrane"/>
    <property type="evidence" value="ECO:0007669"/>
    <property type="project" value="UniProtKB-SubCell"/>
</dbReference>
<dbReference type="PANTHER" id="PTHR42709">
    <property type="entry name" value="ALKALINE PHOSPHATASE LIKE PROTEIN"/>
    <property type="match status" value="1"/>
</dbReference>
<comment type="subcellular location">
    <subcellularLocation>
        <location evidence="1">Cell membrane</location>
        <topology evidence="1">Multi-pass membrane protein</topology>
    </subcellularLocation>
</comment>
<evidence type="ECO:0000256" key="2">
    <source>
        <dbReference type="ARBA" id="ARBA00010792"/>
    </source>
</evidence>